<reference evidence="2" key="1">
    <citation type="submission" date="2023-04" db="EMBL/GenBank/DDBJ databases">
        <title>Phytophthora fragariaefolia NBRC 109709.</title>
        <authorList>
            <person name="Ichikawa N."/>
            <person name="Sato H."/>
            <person name="Tonouchi N."/>
        </authorList>
    </citation>
    <scope>NUCLEOTIDE SEQUENCE</scope>
    <source>
        <strain evidence="2">NBRC 109709</strain>
    </source>
</reference>
<feature type="compositionally biased region" description="Basic and acidic residues" evidence="1">
    <location>
        <begin position="480"/>
        <end position="491"/>
    </location>
</feature>
<dbReference type="AlphaFoldDB" id="A0A9W6XH99"/>
<feature type="compositionally biased region" description="Polar residues" evidence="1">
    <location>
        <begin position="41"/>
        <end position="53"/>
    </location>
</feature>
<dbReference type="Proteomes" id="UP001165121">
    <property type="component" value="Unassembled WGS sequence"/>
</dbReference>
<evidence type="ECO:0000313" key="3">
    <source>
        <dbReference type="Proteomes" id="UP001165121"/>
    </source>
</evidence>
<comment type="caution">
    <text evidence="2">The sequence shown here is derived from an EMBL/GenBank/DDBJ whole genome shotgun (WGS) entry which is preliminary data.</text>
</comment>
<gene>
    <name evidence="2" type="ORF">Pfra01_001156200</name>
</gene>
<feature type="region of interest" description="Disordered" evidence="1">
    <location>
        <begin position="166"/>
        <end position="188"/>
    </location>
</feature>
<accession>A0A9W6XH99</accession>
<feature type="compositionally biased region" description="Acidic residues" evidence="1">
    <location>
        <begin position="443"/>
        <end position="456"/>
    </location>
</feature>
<sequence length="588" mass="64812">MESIHATEGGRPATLQGHPPSIATSQPPPPFPSHLPIYRSGRTSPQQGTSAAMTKSRTRSTTALTATTIAKELRARLDAEEGDEHAVHRAQVEFWNRLRPILAANDAAVGLEALDTLSLAVLAEDDELPPLLDRAVVILPHPDAALRGEVPVHPLFTFIASSYHGKRSSARGSSKAASPAKKKQRQLRRAPSILRNLPAHVSAKLRADLEQLEQAVAEQGTVVVRLAYRWSGQRAWYDPEAHRDLCLAHYRLVMQFRSVFLDCALYAPTTKANERRKQKLNAVVAWFQFLSRNVELFGYYGFLRLIEKGAHANLMWLGGKTTKHSASAKAAKADHDEDDVPAQEDLATVLHTNPSRYRVIIGRILDSSRVDEDGYASIPEPLEQTHALDPTRPEHLCLSNRALTRVVLDVQGSVPHYPNWVGNTTRGDWKRLLASEDLQATIDEVDEGEPSDDDADDNPRDKVPKDKPHESSDDEDEEADSRTNDKADKDVAATPVSSLGTKMPSPGDDKSSDKGHDKGRDKYLRKTSCNGARIGQCPFQGKGMFSGVNHTGRCGSQELSVTHQDGYCVPGSLRYNIPRRPPPRNMPS</sequence>
<feature type="compositionally biased region" description="Low complexity" evidence="1">
    <location>
        <begin position="170"/>
        <end position="179"/>
    </location>
</feature>
<protein>
    <submittedName>
        <fullName evidence="2">Unnamed protein product</fullName>
    </submittedName>
</protein>
<feature type="compositionally biased region" description="Basic and acidic residues" evidence="1">
    <location>
        <begin position="457"/>
        <end position="471"/>
    </location>
</feature>
<evidence type="ECO:0000313" key="2">
    <source>
        <dbReference type="EMBL" id="GMF39196.1"/>
    </source>
</evidence>
<keyword evidence="3" id="KW-1185">Reference proteome</keyword>
<proteinExistence type="predicted"/>
<evidence type="ECO:0000256" key="1">
    <source>
        <dbReference type="SAM" id="MobiDB-lite"/>
    </source>
</evidence>
<name>A0A9W6XH99_9STRA</name>
<feature type="region of interest" description="Disordered" evidence="1">
    <location>
        <begin position="441"/>
        <end position="527"/>
    </location>
</feature>
<feature type="region of interest" description="Disordered" evidence="1">
    <location>
        <begin position="1"/>
        <end position="62"/>
    </location>
</feature>
<feature type="compositionally biased region" description="Basic and acidic residues" evidence="1">
    <location>
        <begin position="507"/>
        <end position="524"/>
    </location>
</feature>
<organism evidence="2 3">
    <name type="scientific">Phytophthora fragariaefolia</name>
    <dbReference type="NCBI Taxonomy" id="1490495"/>
    <lineage>
        <taxon>Eukaryota</taxon>
        <taxon>Sar</taxon>
        <taxon>Stramenopiles</taxon>
        <taxon>Oomycota</taxon>
        <taxon>Peronosporomycetes</taxon>
        <taxon>Peronosporales</taxon>
        <taxon>Peronosporaceae</taxon>
        <taxon>Phytophthora</taxon>
    </lineage>
</organism>
<dbReference type="EMBL" id="BSXT01001141">
    <property type="protein sequence ID" value="GMF39196.1"/>
    <property type="molecule type" value="Genomic_DNA"/>
</dbReference>